<protein>
    <submittedName>
        <fullName evidence="2">DUF2161 family putative PD-(D/E)XK-type phosphodiesterase</fullName>
    </submittedName>
</protein>
<keyword evidence="2" id="KW-0614">Plasmid</keyword>
<evidence type="ECO:0000256" key="1">
    <source>
        <dbReference type="SAM" id="MobiDB-lite"/>
    </source>
</evidence>
<dbReference type="Proteomes" id="UP001055460">
    <property type="component" value="Plasmid pA"/>
</dbReference>
<dbReference type="InterPro" id="IPR018679">
    <property type="entry name" value="DUF2161"/>
</dbReference>
<feature type="region of interest" description="Disordered" evidence="1">
    <location>
        <begin position="123"/>
        <end position="145"/>
    </location>
</feature>
<proteinExistence type="predicted"/>
<dbReference type="RefSeq" id="WP_060519920.1">
    <property type="nucleotide sequence ID" value="NZ_CAXURO020000002.1"/>
</dbReference>
<evidence type="ECO:0000313" key="3">
    <source>
        <dbReference type="Proteomes" id="UP001055460"/>
    </source>
</evidence>
<organism evidence="2 3">
    <name type="scientific">Ensifer adhaerens</name>
    <name type="common">Sinorhizobium morelense</name>
    <dbReference type="NCBI Taxonomy" id="106592"/>
    <lineage>
        <taxon>Bacteria</taxon>
        <taxon>Pseudomonadati</taxon>
        <taxon>Pseudomonadota</taxon>
        <taxon>Alphaproteobacteria</taxon>
        <taxon>Hyphomicrobiales</taxon>
        <taxon>Rhizobiaceae</taxon>
        <taxon>Sinorhizobium/Ensifer group</taxon>
        <taxon>Ensifer</taxon>
    </lineage>
</organism>
<sequence length="229" mass="25136">METTLYQPIKSFLETRGYSVKGEIGGCDIVALSDDEPPLVVVCELKLSFNLELILQAVDRATAGDEVWVAARVSAKGKGRESDRRFRDLCRRLGFGMLAVADNGMVDVILAASAVMPRKNNRKRARLISEHRRRKGDPTAGGATRTPIMTAYRQQALACAAALQVGQQRPRDLRPVAPDAAKILLSNVYGWFERVDRGIYALSEQGAEALRRWPPLETATVVIAEASEA</sequence>
<reference evidence="2" key="1">
    <citation type="submission" date="2022-06" db="EMBL/GenBank/DDBJ databases">
        <title>Physiological and biochemical characterization and genomic elucidation of a strain of the genus Ensifer adhaerens M8 that combines arsenic oxidation and chromium reduction.</title>
        <authorList>
            <person name="Li X."/>
            <person name="Yu c."/>
        </authorList>
    </citation>
    <scope>NUCLEOTIDE SEQUENCE</scope>
    <source>
        <strain evidence="2">M8</strain>
        <plasmid evidence="2">pA</plasmid>
    </source>
</reference>
<dbReference type="EMBL" id="CP098808">
    <property type="protein sequence ID" value="USJ26439.1"/>
    <property type="molecule type" value="Genomic_DNA"/>
</dbReference>
<dbReference type="OrthoDB" id="9795163at2"/>
<dbReference type="Pfam" id="PF09929">
    <property type="entry name" value="DUF2161"/>
    <property type="match status" value="1"/>
</dbReference>
<dbReference type="AlphaFoldDB" id="A0A9Q9DCG6"/>
<geneLocation type="plasmid" evidence="2 3">
    <name>pA</name>
</geneLocation>
<accession>A0A9Q9DCG6</accession>
<gene>
    <name evidence="2" type="ORF">NE863_20985</name>
</gene>
<name>A0A9Q9DCG6_ENSAD</name>
<evidence type="ECO:0000313" key="2">
    <source>
        <dbReference type="EMBL" id="USJ26439.1"/>
    </source>
</evidence>
<feature type="compositionally biased region" description="Basic residues" evidence="1">
    <location>
        <begin position="123"/>
        <end position="135"/>
    </location>
</feature>